<evidence type="ECO:0000259" key="2">
    <source>
        <dbReference type="Pfam" id="PF02517"/>
    </source>
</evidence>
<keyword evidence="1" id="KW-0472">Membrane</keyword>
<evidence type="ECO:0000313" key="3">
    <source>
        <dbReference type="EMBL" id="MDJ1185815.1"/>
    </source>
</evidence>
<dbReference type="EMBL" id="JAQOSQ010000052">
    <property type="protein sequence ID" value="MDJ1185815.1"/>
    <property type="molecule type" value="Genomic_DNA"/>
</dbReference>
<dbReference type="InterPro" id="IPR003675">
    <property type="entry name" value="Rce1/LyrA-like_dom"/>
</dbReference>
<organism evidence="3 4">
    <name type="scientific">Roseofilum casamattae BLCC-M143</name>
    <dbReference type="NCBI Taxonomy" id="3022442"/>
    <lineage>
        <taxon>Bacteria</taxon>
        <taxon>Bacillati</taxon>
        <taxon>Cyanobacteriota</taxon>
        <taxon>Cyanophyceae</taxon>
        <taxon>Desertifilales</taxon>
        <taxon>Desertifilaceae</taxon>
        <taxon>Roseofilum</taxon>
        <taxon>Roseofilum casamattae</taxon>
    </lineage>
</organism>
<evidence type="ECO:0000256" key="1">
    <source>
        <dbReference type="SAM" id="Phobius"/>
    </source>
</evidence>
<feature type="transmembrane region" description="Helical" evidence="1">
    <location>
        <begin position="179"/>
        <end position="198"/>
    </location>
</feature>
<feature type="transmembrane region" description="Helical" evidence="1">
    <location>
        <begin position="154"/>
        <end position="173"/>
    </location>
</feature>
<keyword evidence="3" id="KW-0482">Metalloprotease</keyword>
<feature type="transmembrane region" description="Helical" evidence="1">
    <location>
        <begin position="119"/>
        <end position="142"/>
    </location>
</feature>
<protein>
    <submittedName>
        <fullName evidence="3">CPBP family intramembrane metalloprotease</fullName>
    </submittedName>
</protein>
<keyword evidence="1" id="KW-1133">Transmembrane helix</keyword>
<feature type="transmembrane region" description="Helical" evidence="1">
    <location>
        <begin position="207"/>
        <end position="227"/>
    </location>
</feature>
<feature type="transmembrane region" description="Helical" evidence="1">
    <location>
        <begin position="12"/>
        <end position="32"/>
    </location>
</feature>
<proteinExistence type="predicted"/>
<accession>A0ABT7C316</accession>
<keyword evidence="3" id="KW-0378">Hydrolase</keyword>
<dbReference type="Pfam" id="PF02517">
    <property type="entry name" value="Rce1-like"/>
    <property type="match status" value="1"/>
</dbReference>
<dbReference type="RefSeq" id="WP_283760450.1">
    <property type="nucleotide sequence ID" value="NZ_JAQOSQ010000052.1"/>
</dbReference>
<keyword evidence="3" id="KW-0645">Protease</keyword>
<feature type="transmembrane region" description="Helical" evidence="1">
    <location>
        <begin position="44"/>
        <end position="61"/>
    </location>
</feature>
<reference evidence="3 4" key="1">
    <citation type="submission" date="2023-01" db="EMBL/GenBank/DDBJ databases">
        <title>Novel diversity within Roseofilum (Cyanobacteria; Desertifilaceae) from marine benthic mats with descriptions of four novel species.</title>
        <authorList>
            <person name="Wang Y."/>
            <person name="Berthold D.E."/>
            <person name="Hu J."/>
            <person name="Lefler F.W."/>
            <person name="Laughinghouse H.D. IV."/>
        </authorList>
    </citation>
    <scope>NUCLEOTIDE SEQUENCE [LARGE SCALE GENOMIC DNA]</scope>
    <source>
        <strain evidence="3 4">BLCC-M143</strain>
    </source>
</reference>
<keyword evidence="1" id="KW-0812">Transmembrane</keyword>
<dbReference type="GO" id="GO:0008237">
    <property type="term" value="F:metallopeptidase activity"/>
    <property type="evidence" value="ECO:0007669"/>
    <property type="project" value="UniProtKB-KW"/>
</dbReference>
<feature type="transmembrane region" description="Helical" evidence="1">
    <location>
        <begin position="87"/>
        <end position="113"/>
    </location>
</feature>
<feature type="transmembrane region" description="Helical" evidence="1">
    <location>
        <begin position="247"/>
        <end position="264"/>
    </location>
</feature>
<comment type="caution">
    <text evidence="3">The sequence shown here is derived from an EMBL/GenBank/DDBJ whole genome shotgun (WGS) entry which is preliminary data.</text>
</comment>
<keyword evidence="4" id="KW-1185">Reference proteome</keyword>
<name>A0ABT7C316_9CYAN</name>
<gene>
    <name evidence="3" type="ORF">PMH09_21775</name>
</gene>
<evidence type="ECO:0000313" key="4">
    <source>
        <dbReference type="Proteomes" id="UP001232992"/>
    </source>
</evidence>
<dbReference type="PANTHER" id="PTHR43592:SF15">
    <property type="entry name" value="CAAX AMINO TERMINAL PROTEASE FAMILY PROTEIN"/>
    <property type="match status" value="1"/>
</dbReference>
<dbReference type="PANTHER" id="PTHR43592">
    <property type="entry name" value="CAAX AMINO TERMINAL PROTEASE"/>
    <property type="match status" value="1"/>
</dbReference>
<dbReference type="Proteomes" id="UP001232992">
    <property type="component" value="Unassembled WGS sequence"/>
</dbReference>
<feature type="domain" description="CAAX prenyl protease 2/Lysostaphin resistance protein A-like" evidence="2">
    <location>
        <begin position="124"/>
        <end position="216"/>
    </location>
</feature>
<sequence>MRGFLARASAIWRILILLVVLLCAWLPFALPIYRSPGDPNLQSIAAMGLLYLQFLLLAYSWTKWIDRIPHPANHYGVRWSQANQQQFAAGLCIGIAGLLILFTVEELCGWIAWQPSSLPLAQLLLEGSLVAFGIGLAEELFFRGWLLSELRRNYSPRNAAIISATVFAILHFIKPLSEILRTWVQFPGLVILGLTLAWGRYATGGRLGLSIGLHTGLVGTFYIINVGNLIQYTQQVPTWITGIDRNPLAGIAGLVVLGAIAIWLQQCSSRLVKNNG</sequence>